<feature type="compositionally biased region" description="Low complexity" evidence="8">
    <location>
        <begin position="313"/>
        <end position="323"/>
    </location>
</feature>
<keyword evidence="4 9" id="KW-0812">Transmembrane</keyword>
<evidence type="ECO:0000259" key="10">
    <source>
        <dbReference type="Pfam" id="PF01694"/>
    </source>
</evidence>
<comment type="similarity">
    <text evidence="2">Belongs to the peptidase S54 family.</text>
</comment>
<feature type="transmembrane region" description="Helical" evidence="9">
    <location>
        <begin position="160"/>
        <end position="176"/>
    </location>
</feature>
<feature type="region of interest" description="Disordered" evidence="8">
    <location>
        <begin position="313"/>
        <end position="426"/>
    </location>
</feature>
<keyword evidence="7 9" id="KW-0472">Membrane</keyword>
<sequence length="426" mass="44296">MANLLPGGLPAGTALFAGICAAVFGVQYAFAVDTGPLAIGAFPVVFLGEWFRLASSAFLHGGILHILMNMASLLAMGPSVESILGTAQFVTLVLAAVLLEGLIYVCVCVGCWAVTSDAAWLHMYAVGFSGVLFTLAVEEASLSPNPTRSVFGLFRVPTRLYPWVLLVLLQFAIPNISFLGHLSGLLVGVLHVGGLLAWLLPSMESSRFLETLPVARALRANGMLCPTPSSDPVAEAARRAGANGTCFGTVALAFVALWQGVWPVLAWLWGGVRVTLQCVGLGCCLVAVDRLVASVGRCTAGLCACRWRRSAENGPAGPGANAPPLRPSLHRGSQPPMPTPDGVFGAAAPPAQPATDAAAVDAEPGVRARGDPGVDGSSLLRPSSGTDGVQQWGQGTPRGRESDSGAAPTPSEVRKVREQRFLGTRR</sequence>
<dbReference type="SUPFAM" id="SSF144091">
    <property type="entry name" value="Rhomboid-like"/>
    <property type="match status" value="1"/>
</dbReference>
<feature type="transmembrane region" description="Helical" evidence="9">
    <location>
        <begin position="55"/>
        <end position="77"/>
    </location>
</feature>
<dbReference type="PANTHER" id="PTHR43066">
    <property type="entry name" value="RHOMBOID-RELATED PROTEIN"/>
    <property type="match status" value="1"/>
</dbReference>
<feature type="transmembrane region" description="Helical" evidence="9">
    <location>
        <begin position="182"/>
        <end position="200"/>
    </location>
</feature>
<dbReference type="Gene3D" id="1.20.1540.10">
    <property type="entry name" value="Rhomboid-like"/>
    <property type="match status" value="1"/>
</dbReference>
<dbReference type="InterPro" id="IPR035952">
    <property type="entry name" value="Rhomboid-like_sf"/>
</dbReference>
<dbReference type="GO" id="GO:0004252">
    <property type="term" value="F:serine-type endopeptidase activity"/>
    <property type="evidence" value="ECO:0007669"/>
    <property type="project" value="InterPro"/>
</dbReference>
<evidence type="ECO:0000256" key="3">
    <source>
        <dbReference type="ARBA" id="ARBA00022670"/>
    </source>
</evidence>
<feature type="transmembrane region" description="Helical" evidence="9">
    <location>
        <begin position="89"/>
        <end position="115"/>
    </location>
</feature>
<feature type="compositionally biased region" description="Polar residues" evidence="8">
    <location>
        <begin position="380"/>
        <end position="394"/>
    </location>
</feature>
<feature type="domain" description="Peptidase S54 rhomboid" evidence="10">
    <location>
        <begin position="48"/>
        <end position="191"/>
    </location>
</feature>
<evidence type="ECO:0000256" key="2">
    <source>
        <dbReference type="ARBA" id="ARBA00009045"/>
    </source>
</evidence>
<evidence type="ECO:0000256" key="6">
    <source>
        <dbReference type="ARBA" id="ARBA00022989"/>
    </source>
</evidence>
<name>A0A7S0K707_CAFRO</name>
<evidence type="ECO:0000256" key="8">
    <source>
        <dbReference type="SAM" id="MobiDB-lite"/>
    </source>
</evidence>
<keyword evidence="6 9" id="KW-1133">Transmembrane helix</keyword>
<proteinExistence type="inferred from homology"/>
<dbReference type="EMBL" id="HBET01022013">
    <property type="protein sequence ID" value="CAD8570694.1"/>
    <property type="molecule type" value="Transcribed_RNA"/>
</dbReference>
<feature type="transmembrane region" description="Helical" evidence="9">
    <location>
        <begin position="121"/>
        <end position="140"/>
    </location>
</feature>
<accession>A0A7S0K707</accession>
<protein>
    <recommendedName>
        <fullName evidence="10">Peptidase S54 rhomboid domain-containing protein</fullName>
    </recommendedName>
</protein>
<organism evidence="11">
    <name type="scientific">Cafeteria roenbergensis</name>
    <name type="common">Marine flagellate</name>
    <dbReference type="NCBI Taxonomy" id="33653"/>
    <lineage>
        <taxon>Eukaryota</taxon>
        <taxon>Sar</taxon>
        <taxon>Stramenopiles</taxon>
        <taxon>Bigyra</taxon>
        <taxon>Opalozoa</taxon>
        <taxon>Bicosoecida</taxon>
        <taxon>Cafeteriaceae</taxon>
        <taxon>Cafeteria</taxon>
    </lineage>
</organism>
<keyword evidence="5" id="KW-0378">Hydrolase</keyword>
<evidence type="ECO:0000256" key="1">
    <source>
        <dbReference type="ARBA" id="ARBA00004141"/>
    </source>
</evidence>
<evidence type="ECO:0000256" key="4">
    <source>
        <dbReference type="ARBA" id="ARBA00022692"/>
    </source>
</evidence>
<feature type="transmembrane region" description="Helical" evidence="9">
    <location>
        <begin position="240"/>
        <end position="261"/>
    </location>
</feature>
<evidence type="ECO:0000256" key="9">
    <source>
        <dbReference type="SAM" id="Phobius"/>
    </source>
</evidence>
<feature type="compositionally biased region" description="Low complexity" evidence="8">
    <location>
        <begin position="346"/>
        <end position="363"/>
    </location>
</feature>
<evidence type="ECO:0000256" key="5">
    <source>
        <dbReference type="ARBA" id="ARBA00022801"/>
    </source>
</evidence>
<comment type="subcellular location">
    <subcellularLocation>
        <location evidence="1">Membrane</location>
        <topology evidence="1">Multi-pass membrane protein</topology>
    </subcellularLocation>
</comment>
<gene>
    <name evidence="11" type="ORF">CROE0942_LOCUS15074</name>
</gene>
<evidence type="ECO:0000313" key="11">
    <source>
        <dbReference type="EMBL" id="CAD8570694.1"/>
    </source>
</evidence>
<evidence type="ECO:0000256" key="7">
    <source>
        <dbReference type="ARBA" id="ARBA00023136"/>
    </source>
</evidence>
<dbReference type="Pfam" id="PF01694">
    <property type="entry name" value="Rhomboid"/>
    <property type="match status" value="1"/>
</dbReference>
<keyword evidence="3" id="KW-0645">Protease</keyword>
<reference evidence="11" key="1">
    <citation type="submission" date="2021-01" db="EMBL/GenBank/DDBJ databases">
        <authorList>
            <person name="Corre E."/>
            <person name="Pelletier E."/>
            <person name="Niang G."/>
            <person name="Scheremetjew M."/>
            <person name="Finn R."/>
            <person name="Kale V."/>
            <person name="Holt S."/>
            <person name="Cochrane G."/>
            <person name="Meng A."/>
            <person name="Brown T."/>
            <person name="Cohen L."/>
        </authorList>
    </citation>
    <scope>NUCLEOTIDE SEQUENCE</scope>
    <source>
        <strain evidence="11">E4-10</strain>
    </source>
</reference>
<dbReference type="InterPro" id="IPR022764">
    <property type="entry name" value="Peptidase_S54_rhomboid_dom"/>
</dbReference>
<dbReference type="GO" id="GO:0006508">
    <property type="term" value="P:proteolysis"/>
    <property type="evidence" value="ECO:0007669"/>
    <property type="project" value="UniProtKB-KW"/>
</dbReference>
<dbReference type="GO" id="GO:0016020">
    <property type="term" value="C:membrane"/>
    <property type="evidence" value="ECO:0007669"/>
    <property type="project" value="UniProtKB-SubCell"/>
</dbReference>
<dbReference type="AlphaFoldDB" id="A0A7S0K707"/>
<dbReference type="PANTHER" id="PTHR43066:SF1">
    <property type="entry name" value="RHOMBOID PROTEIN 2"/>
    <property type="match status" value="1"/>
</dbReference>